<organism evidence="8 9">
    <name type="scientific">Candidatus Synechococcus calcipolaris G9</name>
    <dbReference type="NCBI Taxonomy" id="1497997"/>
    <lineage>
        <taxon>Bacteria</taxon>
        <taxon>Bacillati</taxon>
        <taxon>Cyanobacteriota</taxon>
        <taxon>Cyanophyceae</taxon>
        <taxon>Synechococcales</taxon>
        <taxon>Synechococcaceae</taxon>
        <taxon>Synechococcus</taxon>
    </lineage>
</organism>
<dbReference type="InterPro" id="IPR036034">
    <property type="entry name" value="PDZ_sf"/>
</dbReference>
<dbReference type="PANTHER" id="PTHR32060">
    <property type="entry name" value="TAIL-SPECIFIC PROTEASE"/>
    <property type="match status" value="1"/>
</dbReference>
<reference evidence="8" key="2">
    <citation type="submission" date="2022-01" db="EMBL/GenBank/DDBJ databases">
        <authorList>
            <person name="Zivanovic Y."/>
            <person name="Moreira D."/>
            <person name="Lopez-Garcia P."/>
        </authorList>
    </citation>
    <scope>NUCLEOTIDE SEQUENCE</scope>
    <source>
        <strain evidence="8">G9</strain>
    </source>
</reference>
<gene>
    <name evidence="8" type="ORF">L3556_03330</name>
</gene>
<dbReference type="Gene3D" id="3.30.750.44">
    <property type="match status" value="1"/>
</dbReference>
<dbReference type="Proteomes" id="UP001154265">
    <property type="component" value="Unassembled WGS sequence"/>
</dbReference>
<dbReference type="Gene3D" id="3.90.226.10">
    <property type="entry name" value="2-enoyl-CoA Hydratase, Chain A, domain 1"/>
    <property type="match status" value="1"/>
</dbReference>
<dbReference type="InterPro" id="IPR004447">
    <property type="entry name" value="Peptidase_S41A"/>
</dbReference>
<dbReference type="Gene3D" id="2.30.42.10">
    <property type="match status" value="1"/>
</dbReference>
<dbReference type="PANTHER" id="PTHR32060:SF30">
    <property type="entry name" value="CARBOXY-TERMINAL PROCESSING PROTEASE CTPA"/>
    <property type="match status" value="1"/>
</dbReference>
<evidence type="ECO:0000256" key="5">
    <source>
        <dbReference type="RuleBase" id="RU004404"/>
    </source>
</evidence>
<comment type="caution">
    <text evidence="8">The sequence shown here is derived from an EMBL/GenBank/DDBJ whole genome shotgun (WGS) entry which is preliminary data.</text>
</comment>
<evidence type="ECO:0000256" key="2">
    <source>
        <dbReference type="ARBA" id="ARBA00022670"/>
    </source>
</evidence>
<dbReference type="CDD" id="cd06782">
    <property type="entry name" value="cpPDZ_CPP-like"/>
    <property type="match status" value="1"/>
</dbReference>
<dbReference type="PROSITE" id="PS50106">
    <property type="entry name" value="PDZ"/>
    <property type="match status" value="1"/>
</dbReference>
<dbReference type="InterPro" id="IPR001478">
    <property type="entry name" value="PDZ"/>
</dbReference>
<dbReference type="NCBIfam" id="TIGR00225">
    <property type="entry name" value="prc"/>
    <property type="match status" value="1"/>
</dbReference>
<dbReference type="Pfam" id="PF17820">
    <property type="entry name" value="PDZ_6"/>
    <property type="match status" value="1"/>
</dbReference>
<name>A0ABT6EW07_9SYNE</name>
<dbReference type="SMART" id="SM00245">
    <property type="entry name" value="TSPc"/>
    <property type="match status" value="1"/>
</dbReference>
<dbReference type="InterPro" id="IPR029045">
    <property type="entry name" value="ClpP/crotonase-like_dom_sf"/>
</dbReference>
<dbReference type="InterPro" id="IPR041489">
    <property type="entry name" value="PDZ_6"/>
</dbReference>
<feature type="domain" description="PDZ" evidence="7">
    <location>
        <begin position="84"/>
        <end position="154"/>
    </location>
</feature>
<accession>A0ABT6EW07</accession>
<evidence type="ECO:0000256" key="6">
    <source>
        <dbReference type="SAM" id="MobiDB-lite"/>
    </source>
</evidence>
<evidence type="ECO:0000313" key="9">
    <source>
        <dbReference type="Proteomes" id="UP001154265"/>
    </source>
</evidence>
<keyword evidence="4 5" id="KW-0720">Serine protease</keyword>
<evidence type="ECO:0000256" key="1">
    <source>
        <dbReference type="ARBA" id="ARBA00009179"/>
    </source>
</evidence>
<reference evidence="8" key="1">
    <citation type="journal article" date="2022" name="Genome Biol. Evol.">
        <title>A New Gene Family Diagnostic for Intracellular Biomineralization of Amorphous Ca Carbonates by Cyanobacteria.</title>
        <authorList>
            <person name="Benzerara K."/>
            <person name="Duprat E."/>
            <person name="Bitard-Feildel T."/>
            <person name="Caumes G."/>
            <person name="Cassier-Chauvat C."/>
            <person name="Chauvat F."/>
            <person name="Dezi M."/>
            <person name="Diop S.I."/>
            <person name="Gaschignard G."/>
            <person name="Gorgen S."/>
            <person name="Gugger M."/>
            <person name="Lopez-Garcia P."/>
            <person name="Millet M."/>
            <person name="Skouri-Panet F."/>
            <person name="Moreira D."/>
            <person name="Callebaut I."/>
        </authorList>
    </citation>
    <scope>NUCLEOTIDE SEQUENCE</scope>
    <source>
        <strain evidence="8">G9</strain>
    </source>
</reference>
<dbReference type="SUPFAM" id="SSF50156">
    <property type="entry name" value="PDZ domain-like"/>
    <property type="match status" value="1"/>
</dbReference>
<sequence length="426" mass="46860">MILPPRDVAVASLHSSPKEIVDEVWQLVDRHYVDGSFNQVDWQVVRRQLLNRHYSSQEEAYRAIRHSLKLLNDPYTRFMTPQEFNALTTQTSGELSGIGIRLGLDQNTKQLTIVEPIDGSPAIQAGIQAGDRLLAIDDQPTSKMSLEEASNRIRGQAGTPIKLQLFRPNRGQFSLVVTRAVIEIPSVRYQVKEEGGQRIGYIYLSEFTSHATEQVRMAIRRLEAENVHGFVMDLRGNPGGLLQSGIDIARLWLDQGVIVRMVDRGGHSEQSTATQSALTDLPLVVLVDGQSASSSEILTGALQDHKRAIIVGNTTYGKAFVQSIHSLTDGSGLAVTVAHYYTPKGTDISQKGIVPDILVPLSKEQQQELQKNPQLWTTPGDLSYRQAILSLQETIANQGSQPSTLSNRGAANSDPKDQLALPFGGR</sequence>
<comment type="similarity">
    <text evidence="1 5">Belongs to the peptidase S41A family.</text>
</comment>
<dbReference type="CDD" id="cd07560">
    <property type="entry name" value="Peptidase_S41_CPP"/>
    <property type="match status" value="1"/>
</dbReference>
<evidence type="ECO:0000259" key="7">
    <source>
        <dbReference type="PROSITE" id="PS50106"/>
    </source>
</evidence>
<dbReference type="Pfam" id="PF03572">
    <property type="entry name" value="Peptidase_S41"/>
    <property type="match status" value="1"/>
</dbReference>
<proteinExistence type="inferred from homology"/>
<protein>
    <submittedName>
        <fullName evidence="8">S41 family peptidase</fullName>
    </submittedName>
</protein>
<dbReference type="EMBL" id="JAKKUT010000002">
    <property type="protein sequence ID" value="MDG2989969.1"/>
    <property type="molecule type" value="Genomic_DNA"/>
</dbReference>
<keyword evidence="3 5" id="KW-0378">Hydrolase</keyword>
<evidence type="ECO:0000256" key="3">
    <source>
        <dbReference type="ARBA" id="ARBA00022801"/>
    </source>
</evidence>
<feature type="compositionally biased region" description="Polar residues" evidence="6">
    <location>
        <begin position="398"/>
        <end position="410"/>
    </location>
</feature>
<dbReference type="SMART" id="SM00228">
    <property type="entry name" value="PDZ"/>
    <property type="match status" value="1"/>
</dbReference>
<evidence type="ECO:0000256" key="4">
    <source>
        <dbReference type="ARBA" id="ARBA00022825"/>
    </source>
</evidence>
<feature type="region of interest" description="Disordered" evidence="6">
    <location>
        <begin position="398"/>
        <end position="426"/>
    </location>
</feature>
<evidence type="ECO:0000313" key="8">
    <source>
        <dbReference type="EMBL" id="MDG2989969.1"/>
    </source>
</evidence>
<keyword evidence="9" id="KW-1185">Reference proteome</keyword>
<dbReference type="RefSeq" id="WP_277865893.1">
    <property type="nucleotide sequence ID" value="NZ_JAKKUT010000002.1"/>
</dbReference>
<dbReference type="SUPFAM" id="SSF52096">
    <property type="entry name" value="ClpP/crotonase"/>
    <property type="match status" value="1"/>
</dbReference>
<dbReference type="InterPro" id="IPR005151">
    <property type="entry name" value="Tail-specific_protease"/>
</dbReference>
<keyword evidence="2 5" id="KW-0645">Protease</keyword>